<proteinExistence type="predicted"/>
<dbReference type="Gene3D" id="3.40.1090.10">
    <property type="entry name" value="Cytosolic phospholipase A2 catalytic domain"/>
    <property type="match status" value="1"/>
</dbReference>
<feature type="short sequence motif" description="GXSXG" evidence="4">
    <location>
        <begin position="279"/>
        <end position="283"/>
    </location>
</feature>
<feature type="domain" description="PNPLA" evidence="6">
    <location>
        <begin position="241"/>
        <end position="434"/>
    </location>
</feature>
<dbReference type="GO" id="GO:0019369">
    <property type="term" value="P:arachidonate metabolic process"/>
    <property type="evidence" value="ECO:0007669"/>
    <property type="project" value="TreeGrafter"/>
</dbReference>
<keyword evidence="8" id="KW-1185">Reference proteome</keyword>
<evidence type="ECO:0000313" key="7">
    <source>
        <dbReference type="EMBL" id="KAE8149604.1"/>
    </source>
</evidence>
<evidence type="ECO:0000256" key="2">
    <source>
        <dbReference type="ARBA" id="ARBA00022963"/>
    </source>
</evidence>
<feature type="short sequence motif" description="DGA/G" evidence="4">
    <location>
        <begin position="421"/>
        <end position="423"/>
    </location>
</feature>
<dbReference type="PANTHER" id="PTHR24185:SF1">
    <property type="entry name" value="CALCIUM-INDEPENDENT PHOSPHOLIPASE A2-GAMMA"/>
    <property type="match status" value="1"/>
</dbReference>
<keyword evidence="2 4" id="KW-0442">Lipid degradation</keyword>
<evidence type="ECO:0000313" key="8">
    <source>
        <dbReference type="Proteomes" id="UP000325780"/>
    </source>
</evidence>
<dbReference type="EMBL" id="ML742118">
    <property type="protein sequence ID" value="KAE8149604.1"/>
    <property type="molecule type" value="Genomic_DNA"/>
</dbReference>
<evidence type="ECO:0000256" key="4">
    <source>
        <dbReference type="PROSITE-ProRule" id="PRU01161"/>
    </source>
</evidence>
<reference evidence="7 8" key="1">
    <citation type="submission" date="2019-04" db="EMBL/GenBank/DDBJ databases">
        <title>Friends and foes A comparative genomics study of 23 Aspergillus species from section Flavi.</title>
        <authorList>
            <consortium name="DOE Joint Genome Institute"/>
            <person name="Kjaerbolling I."/>
            <person name="Vesth T."/>
            <person name="Frisvad J.C."/>
            <person name="Nybo J.L."/>
            <person name="Theobald S."/>
            <person name="Kildgaard S."/>
            <person name="Isbrandt T."/>
            <person name="Kuo A."/>
            <person name="Sato A."/>
            <person name="Lyhne E.K."/>
            <person name="Kogle M.E."/>
            <person name="Wiebenga A."/>
            <person name="Kun R.S."/>
            <person name="Lubbers R.J."/>
            <person name="Makela M.R."/>
            <person name="Barry K."/>
            <person name="Chovatia M."/>
            <person name="Clum A."/>
            <person name="Daum C."/>
            <person name="Haridas S."/>
            <person name="He G."/>
            <person name="LaButti K."/>
            <person name="Lipzen A."/>
            <person name="Mondo S."/>
            <person name="Riley R."/>
            <person name="Salamov A."/>
            <person name="Simmons B.A."/>
            <person name="Magnuson J.K."/>
            <person name="Henrissat B."/>
            <person name="Mortensen U.H."/>
            <person name="Larsen T.O."/>
            <person name="Devries R.P."/>
            <person name="Grigoriev I.V."/>
            <person name="Machida M."/>
            <person name="Baker S.E."/>
            <person name="Andersen M.R."/>
        </authorList>
    </citation>
    <scope>NUCLEOTIDE SEQUENCE [LARGE SCALE GENOMIC DNA]</scope>
    <source>
        <strain evidence="7 8">IBT 18842</strain>
    </source>
</reference>
<keyword evidence="1 4" id="KW-0378">Hydrolase</keyword>
<evidence type="ECO:0000259" key="6">
    <source>
        <dbReference type="PROSITE" id="PS51635"/>
    </source>
</evidence>
<dbReference type="GO" id="GO:0016042">
    <property type="term" value="P:lipid catabolic process"/>
    <property type="evidence" value="ECO:0007669"/>
    <property type="project" value="UniProtKB-UniRule"/>
</dbReference>
<feature type="short sequence motif" description="GXGXXG" evidence="4">
    <location>
        <begin position="245"/>
        <end position="250"/>
    </location>
</feature>
<dbReference type="InterPro" id="IPR016035">
    <property type="entry name" value="Acyl_Trfase/lysoPLipase"/>
</dbReference>
<feature type="active site" description="Nucleophile" evidence="4">
    <location>
        <position position="281"/>
    </location>
</feature>
<dbReference type="PROSITE" id="PS51635">
    <property type="entry name" value="PNPLA"/>
    <property type="match status" value="1"/>
</dbReference>
<dbReference type="InterPro" id="IPR002641">
    <property type="entry name" value="PNPLA_dom"/>
</dbReference>
<evidence type="ECO:0000256" key="3">
    <source>
        <dbReference type="ARBA" id="ARBA00023098"/>
    </source>
</evidence>
<dbReference type="GO" id="GO:0016020">
    <property type="term" value="C:membrane"/>
    <property type="evidence" value="ECO:0007669"/>
    <property type="project" value="TreeGrafter"/>
</dbReference>
<organism evidence="7 8">
    <name type="scientific">Aspergillus avenaceus</name>
    <dbReference type="NCBI Taxonomy" id="36643"/>
    <lineage>
        <taxon>Eukaryota</taxon>
        <taxon>Fungi</taxon>
        <taxon>Dikarya</taxon>
        <taxon>Ascomycota</taxon>
        <taxon>Pezizomycotina</taxon>
        <taxon>Eurotiomycetes</taxon>
        <taxon>Eurotiomycetidae</taxon>
        <taxon>Eurotiales</taxon>
        <taxon>Aspergillaceae</taxon>
        <taxon>Aspergillus</taxon>
        <taxon>Aspergillus subgen. Circumdati</taxon>
    </lineage>
</organism>
<dbReference type="GO" id="GO:0047499">
    <property type="term" value="F:calcium-independent phospholipase A2 activity"/>
    <property type="evidence" value="ECO:0007669"/>
    <property type="project" value="TreeGrafter"/>
</dbReference>
<feature type="region of interest" description="Disordered" evidence="5">
    <location>
        <begin position="1"/>
        <end position="22"/>
    </location>
</feature>
<feature type="active site" description="Proton acceptor" evidence="4">
    <location>
        <position position="421"/>
    </location>
</feature>
<dbReference type="AlphaFoldDB" id="A0A5N6TTJ1"/>
<name>A0A5N6TTJ1_ASPAV</name>
<gene>
    <name evidence="7" type="ORF">BDV25DRAFT_140645</name>
</gene>
<keyword evidence="3 4" id="KW-0443">Lipid metabolism</keyword>
<protein>
    <submittedName>
        <fullName evidence="7">Acyl transferase/acyl hydrolase/lysophospholipase</fullName>
    </submittedName>
</protein>
<dbReference type="GO" id="GO:0016740">
    <property type="term" value="F:transferase activity"/>
    <property type="evidence" value="ECO:0007669"/>
    <property type="project" value="UniProtKB-KW"/>
</dbReference>
<dbReference type="SUPFAM" id="SSF52151">
    <property type="entry name" value="FabD/lysophospholipase-like"/>
    <property type="match status" value="1"/>
</dbReference>
<dbReference type="GO" id="GO:0046486">
    <property type="term" value="P:glycerolipid metabolic process"/>
    <property type="evidence" value="ECO:0007669"/>
    <property type="project" value="UniProtKB-ARBA"/>
</dbReference>
<dbReference type="PANTHER" id="PTHR24185">
    <property type="entry name" value="CALCIUM-INDEPENDENT PHOSPHOLIPASE A2-GAMMA"/>
    <property type="match status" value="1"/>
</dbReference>
<dbReference type="OrthoDB" id="1658288at2759"/>
<sequence>MPSYKDELLSDEPSSSPIKLEKDENNENRWLLKHSPEKMIRAQNDKIRTEVWFQTEPLDASFISHIKSIRLKTDSHDQGYVENRLEGNWTWFELSILDKKDAQYPKVKEELTLTWESHRNVMESDNFCHLEGHVFEEQHDLLRFLEEGDIIAVRLCARFQDWRIYAKNGLLIFDMSPHKITREAPKYGGYVAGTKVMERVMVVVNEATQPVQMKDYIPRLPETHLRAGAFAPSERRPLRVLSLDGGGVRGLASLHILKAVMENVQPPRQPHEIFDMIGGTSTGGLIAIMLGRLQMSVDECIKAYNKLMDSVFHGSTIGRYATTGYFYNSNDIEDAIKGIIKDKLQNTDALLLDEHSRCKVFVTATCKHRGNNRAPVILRSYRNNEVIPELPGIKLWEAARATSAAPAYFKPVTVGDYELVDGGLGANNPLGWLWTEVLSVFGATQETKCFLSLGTGIDADREVWTGGVPTLGTVESFASIATNSELTHILFRGLIDAFAPLPETPKYWRLNVNKRIPAWDETKRKWLIRKKTVHHRDNYEPMIELDDTKGARGKLMDMVTAYLAQPNVRATVMACAQALSDSLAERAN</sequence>
<evidence type="ECO:0000256" key="5">
    <source>
        <dbReference type="SAM" id="MobiDB-lite"/>
    </source>
</evidence>
<dbReference type="Pfam" id="PF01734">
    <property type="entry name" value="Patatin"/>
    <property type="match status" value="1"/>
</dbReference>
<dbReference type="Proteomes" id="UP000325780">
    <property type="component" value="Unassembled WGS sequence"/>
</dbReference>
<evidence type="ECO:0000256" key="1">
    <source>
        <dbReference type="ARBA" id="ARBA00022801"/>
    </source>
</evidence>
<keyword evidence="7" id="KW-0808">Transferase</keyword>
<accession>A0A5N6TTJ1</accession>